<dbReference type="PROSITE" id="PS51620">
    <property type="entry name" value="SAM_TRM61"/>
    <property type="match status" value="1"/>
</dbReference>
<evidence type="ECO:0000313" key="8">
    <source>
        <dbReference type="Proteomes" id="UP000011602"/>
    </source>
</evidence>
<dbReference type="GO" id="GO:0030488">
    <property type="term" value="P:tRNA methylation"/>
    <property type="evidence" value="ECO:0007669"/>
    <property type="project" value="InterPro"/>
</dbReference>
<feature type="region of interest" description="Disordered" evidence="5">
    <location>
        <begin position="1"/>
        <end position="42"/>
    </location>
</feature>
<dbReference type="AlphaFoldDB" id="L9XBP9"/>
<gene>
    <name evidence="7" type="ORF">C493_05310</name>
</gene>
<accession>L9XBP9</accession>
<keyword evidence="4" id="KW-0819">tRNA processing</keyword>
<keyword evidence="1 7" id="KW-0489">Methyltransferase</keyword>
<organism evidence="7 8">
    <name type="scientific">Natronolimnohabitans innermongolicus JCM 12255</name>
    <dbReference type="NCBI Taxonomy" id="1227499"/>
    <lineage>
        <taxon>Archaea</taxon>
        <taxon>Methanobacteriati</taxon>
        <taxon>Methanobacteriota</taxon>
        <taxon>Stenosarchaea group</taxon>
        <taxon>Halobacteria</taxon>
        <taxon>Halobacteriales</taxon>
        <taxon>Natrialbaceae</taxon>
        <taxon>Natronolimnohabitans</taxon>
    </lineage>
</organism>
<dbReference type="InterPro" id="IPR029063">
    <property type="entry name" value="SAM-dependent_MTases_sf"/>
</dbReference>
<evidence type="ECO:0000256" key="4">
    <source>
        <dbReference type="ARBA" id="ARBA00022694"/>
    </source>
</evidence>
<dbReference type="InterPro" id="IPR014816">
    <property type="entry name" value="tRNA_MeTrfase_Gcd14"/>
</dbReference>
<dbReference type="GO" id="GO:0160107">
    <property type="term" value="F:tRNA (adenine(58)-N1)-methyltransferase activity"/>
    <property type="evidence" value="ECO:0007669"/>
    <property type="project" value="InterPro"/>
</dbReference>
<keyword evidence="8" id="KW-1185">Reference proteome</keyword>
<dbReference type="eggNOG" id="arCOG00978">
    <property type="taxonomic scope" value="Archaea"/>
</dbReference>
<name>L9XBP9_9EURY</name>
<keyword evidence="3" id="KW-0949">S-adenosyl-L-methionine</keyword>
<dbReference type="Proteomes" id="UP000011602">
    <property type="component" value="Unassembled WGS sequence"/>
</dbReference>
<evidence type="ECO:0000259" key="6">
    <source>
        <dbReference type="Pfam" id="PF08704"/>
    </source>
</evidence>
<reference evidence="7 8" key="1">
    <citation type="journal article" date="2014" name="PLoS Genet.">
        <title>Phylogenetically driven sequencing of extremely halophilic archaea reveals strategies for static and dynamic osmo-response.</title>
        <authorList>
            <person name="Becker E.A."/>
            <person name="Seitzer P.M."/>
            <person name="Tritt A."/>
            <person name="Larsen D."/>
            <person name="Krusor M."/>
            <person name="Yao A.I."/>
            <person name="Wu D."/>
            <person name="Madern D."/>
            <person name="Eisen J.A."/>
            <person name="Darling A.E."/>
            <person name="Facciotti M.T."/>
        </authorList>
    </citation>
    <scope>NUCLEOTIDE SEQUENCE [LARGE SCALE GENOMIC DNA]</scope>
    <source>
        <strain evidence="7 8">JCM 12255</strain>
    </source>
</reference>
<dbReference type="PATRIC" id="fig|1227499.3.peg.1081"/>
<dbReference type="Gene3D" id="3.40.50.150">
    <property type="entry name" value="Vaccinia Virus protein VP39"/>
    <property type="match status" value="1"/>
</dbReference>
<dbReference type="Pfam" id="PF08704">
    <property type="entry name" value="GCD14"/>
    <property type="match status" value="1"/>
</dbReference>
<dbReference type="PANTHER" id="PTHR12133:SF1">
    <property type="entry name" value="TRNA (ADENINE(58)-N(1))-METHYLTRANSFERASE, MITOCHONDRIAL"/>
    <property type="match status" value="1"/>
</dbReference>
<dbReference type="EMBL" id="AOHZ01000030">
    <property type="protein sequence ID" value="ELY59042.1"/>
    <property type="molecule type" value="Genomic_DNA"/>
</dbReference>
<evidence type="ECO:0000256" key="5">
    <source>
        <dbReference type="SAM" id="MobiDB-lite"/>
    </source>
</evidence>
<dbReference type="SUPFAM" id="SSF53335">
    <property type="entry name" value="S-adenosyl-L-methionine-dependent methyltransferases"/>
    <property type="match status" value="1"/>
</dbReference>
<sequence>MSDDSDSDPSGETADVDAGTDTDTDTNTNTTTETDAAADEATADDRVPVLLVRGDREFLIEPGAEQGTDLGVLEVPEDVQPGDTVETHLGEAFQVRRLRGPDLFHQFERTGAPMVPRDVGLVIGETGVSQGDRVLDTGTGTGVLAASMARAGADVVSYERDPEFADVARENMELGGVEDAVDVRTGDLATILEDGGLESETGDGTDLEPSSFDVLTLDTGDAADIVEYAPELLVDGGFVAVYSPFIESTREVVETARAVDLSNVRTRETIQREMQFDDRGSRPSTAPVGHTGYLTLARNV</sequence>
<proteinExistence type="predicted"/>
<evidence type="ECO:0000256" key="1">
    <source>
        <dbReference type="ARBA" id="ARBA00022603"/>
    </source>
</evidence>
<evidence type="ECO:0000313" key="7">
    <source>
        <dbReference type="EMBL" id="ELY59042.1"/>
    </source>
</evidence>
<dbReference type="STRING" id="1227499.C493_05310"/>
<dbReference type="InterPro" id="IPR049470">
    <property type="entry name" value="TRM61_C"/>
</dbReference>
<comment type="caution">
    <text evidence="7">The sequence shown here is derived from an EMBL/GenBank/DDBJ whole genome shotgun (WGS) entry which is preliminary data.</text>
</comment>
<dbReference type="PANTHER" id="PTHR12133">
    <property type="entry name" value="TRNA (ADENINE(58)-N(1))-METHYLTRANSFERASE"/>
    <property type="match status" value="1"/>
</dbReference>
<evidence type="ECO:0000256" key="2">
    <source>
        <dbReference type="ARBA" id="ARBA00022679"/>
    </source>
</evidence>
<feature type="compositionally biased region" description="Acidic residues" evidence="5">
    <location>
        <begin position="1"/>
        <end position="24"/>
    </location>
</feature>
<feature type="compositionally biased region" description="Low complexity" evidence="5">
    <location>
        <begin position="25"/>
        <end position="35"/>
    </location>
</feature>
<feature type="domain" description="tRNA (adenine(58)-N(1))-methyltransferase catalytic subunit TRM61 C-terminal" evidence="6">
    <location>
        <begin position="117"/>
        <end position="275"/>
    </location>
</feature>
<dbReference type="GO" id="GO:0031515">
    <property type="term" value="C:tRNA (m1A) methyltransferase complex"/>
    <property type="evidence" value="ECO:0007669"/>
    <property type="project" value="InterPro"/>
</dbReference>
<evidence type="ECO:0000256" key="3">
    <source>
        <dbReference type="ARBA" id="ARBA00022691"/>
    </source>
</evidence>
<dbReference type="CDD" id="cd02440">
    <property type="entry name" value="AdoMet_MTases"/>
    <property type="match status" value="1"/>
</dbReference>
<keyword evidence="2 7" id="KW-0808">Transferase</keyword>
<protein>
    <submittedName>
        <fullName evidence="7">tRNA methyltransferase complex GCD14 subunit</fullName>
    </submittedName>
</protein>